<evidence type="ECO:0000313" key="3">
    <source>
        <dbReference type="EMBL" id="RBP49170.1"/>
    </source>
</evidence>
<dbReference type="Proteomes" id="UP000253083">
    <property type="component" value="Unassembled WGS sequence"/>
</dbReference>
<organism evidence="3 4">
    <name type="scientific">Arenicella xantha</name>
    <dbReference type="NCBI Taxonomy" id="644221"/>
    <lineage>
        <taxon>Bacteria</taxon>
        <taxon>Pseudomonadati</taxon>
        <taxon>Pseudomonadota</taxon>
        <taxon>Gammaproteobacteria</taxon>
        <taxon>Arenicellales</taxon>
        <taxon>Arenicellaceae</taxon>
        <taxon>Arenicella</taxon>
    </lineage>
</organism>
<feature type="transmembrane region" description="Helical" evidence="1">
    <location>
        <begin position="58"/>
        <end position="79"/>
    </location>
</feature>
<dbReference type="AlphaFoldDB" id="A0A395JGR1"/>
<name>A0A395JGR1_9GAMM</name>
<feature type="transmembrane region" description="Helical" evidence="1">
    <location>
        <begin position="20"/>
        <end position="38"/>
    </location>
</feature>
<dbReference type="GO" id="GO:0016020">
    <property type="term" value="C:membrane"/>
    <property type="evidence" value="ECO:0007669"/>
    <property type="project" value="TreeGrafter"/>
</dbReference>
<evidence type="ECO:0000256" key="1">
    <source>
        <dbReference type="SAM" id="Phobius"/>
    </source>
</evidence>
<feature type="transmembrane region" description="Helical" evidence="1">
    <location>
        <begin position="155"/>
        <end position="173"/>
    </location>
</feature>
<evidence type="ECO:0000313" key="4">
    <source>
        <dbReference type="Proteomes" id="UP000253083"/>
    </source>
</evidence>
<proteinExistence type="predicted"/>
<evidence type="ECO:0000259" key="2">
    <source>
        <dbReference type="Pfam" id="PF01757"/>
    </source>
</evidence>
<reference evidence="3 4" key="1">
    <citation type="submission" date="2018-06" db="EMBL/GenBank/DDBJ databases">
        <title>Genomic Encyclopedia of Type Strains, Phase IV (KMG-IV): sequencing the most valuable type-strain genomes for metagenomic binning, comparative biology and taxonomic classification.</title>
        <authorList>
            <person name="Goeker M."/>
        </authorList>
    </citation>
    <scope>NUCLEOTIDE SEQUENCE [LARGE SCALE GENOMIC DNA]</scope>
    <source>
        <strain evidence="3 4">DSM 24032</strain>
    </source>
</reference>
<accession>A0A395JGR1</accession>
<feature type="transmembrane region" description="Helical" evidence="1">
    <location>
        <begin position="239"/>
        <end position="257"/>
    </location>
</feature>
<keyword evidence="1" id="KW-0812">Transmembrane</keyword>
<feature type="transmembrane region" description="Helical" evidence="1">
    <location>
        <begin position="300"/>
        <end position="323"/>
    </location>
</feature>
<dbReference type="InterPro" id="IPR002656">
    <property type="entry name" value="Acyl_transf_3_dom"/>
</dbReference>
<keyword evidence="1" id="KW-0472">Membrane</keyword>
<dbReference type="Pfam" id="PF01757">
    <property type="entry name" value="Acyl_transf_3"/>
    <property type="match status" value="1"/>
</dbReference>
<protein>
    <submittedName>
        <fullName evidence="3">Peptidoglycan/LPS O-acetylase OafA/YrhL</fullName>
    </submittedName>
</protein>
<keyword evidence="4" id="KW-1185">Reference proteome</keyword>
<sequence>MPTVQIIDKTVISNARTRIAGLDTLRGLAIMLVLLYHCTPNSNPNLGLSSLVFKVANIGWAGVDLFFALSGYLVCSMLLDIKQRGRPVSVFFWNRLLRIMPIYYLTLALVLIAYPAISGAEMPRLHETYPYWLYINNNILDLNASFYAADINLGHFWSLALEMQFYVLIPLLVMYCSRKSLVTTLAITWLGVITWRFYAVYTGTEPDITFGFSQFRCDGLLLGALVAARRDPLKSQPAFLCLALLSACYLIWMIWLSQGSAIFKHGTDFYLHRALLPTTIGIVSAYALTMALKKKEYTGVFRFSILAFLAKYSYGIYIYHFLFNDYLEDSLVPWLSAFLLSQNQVAFGFFSLQLCLSTSVAWISFHFFEKHFLALKKH</sequence>
<comment type="caution">
    <text evidence="3">The sequence shown here is derived from an EMBL/GenBank/DDBJ whole genome shotgun (WGS) entry which is preliminary data.</text>
</comment>
<feature type="transmembrane region" description="Helical" evidence="1">
    <location>
        <begin position="343"/>
        <end position="368"/>
    </location>
</feature>
<dbReference type="OrthoDB" id="9767863at2"/>
<feature type="transmembrane region" description="Helical" evidence="1">
    <location>
        <begin position="100"/>
        <end position="117"/>
    </location>
</feature>
<dbReference type="GO" id="GO:0000271">
    <property type="term" value="P:polysaccharide biosynthetic process"/>
    <property type="evidence" value="ECO:0007669"/>
    <property type="project" value="TreeGrafter"/>
</dbReference>
<dbReference type="InParanoid" id="A0A395JGR1"/>
<feature type="transmembrane region" description="Helical" evidence="1">
    <location>
        <begin position="269"/>
        <end position="288"/>
    </location>
</feature>
<dbReference type="EMBL" id="QNRT01000004">
    <property type="protein sequence ID" value="RBP49170.1"/>
    <property type="molecule type" value="Genomic_DNA"/>
</dbReference>
<dbReference type="InterPro" id="IPR050879">
    <property type="entry name" value="Acyltransferase_3"/>
</dbReference>
<feature type="domain" description="Acyltransferase 3" evidence="2">
    <location>
        <begin position="20"/>
        <end position="363"/>
    </location>
</feature>
<dbReference type="PANTHER" id="PTHR23028">
    <property type="entry name" value="ACETYLTRANSFERASE"/>
    <property type="match status" value="1"/>
</dbReference>
<gene>
    <name evidence="3" type="ORF">DFR28_10496</name>
</gene>
<dbReference type="PANTHER" id="PTHR23028:SF53">
    <property type="entry name" value="ACYL_TRANSF_3 DOMAIN-CONTAINING PROTEIN"/>
    <property type="match status" value="1"/>
</dbReference>
<dbReference type="RefSeq" id="WP_113955037.1">
    <property type="nucleotide sequence ID" value="NZ_QNRT01000004.1"/>
</dbReference>
<dbReference type="GO" id="GO:0016747">
    <property type="term" value="F:acyltransferase activity, transferring groups other than amino-acyl groups"/>
    <property type="evidence" value="ECO:0007669"/>
    <property type="project" value="InterPro"/>
</dbReference>
<keyword evidence="1" id="KW-1133">Transmembrane helix</keyword>